<keyword evidence="4" id="KW-1185">Reference proteome</keyword>
<dbReference type="Proteomes" id="UP000829685">
    <property type="component" value="Unassembled WGS sequence"/>
</dbReference>
<keyword evidence="1" id="KW-0812">Transmembrane</keyword>
<dbReference type="PANTHER" id="PTHR12203">
    <property type="entry name" value="KDEL LYS-ASP-GLU-LEU CONTAINING - RELATED"/>
    <property type="match status" value="1"/>
</dbReference>
<dbReference type="EMBL" id="JAFIMR010000048">
    <property type="protein sequence ID" value="KAI1855893.1"/>
    <property type="molecule type" value="Genomic_DNA"/>
</dbReference>
<dbReference type="InterPro" id="IPR051091">
    <property type="entry name" value="O-Glucosyltr/Glycosyltrsf_90"/>
</dbReference>
<comment type="caution">
    <text evidence="3">The sequence shown here is derived from an EMBL/GenBank/DDBJ whole genome shotgun (WGS) entry which is preliminary data.</text>
</comment>
<reference evidence="3" key="1">
    <citation type="submission" date="2021-03" db="EMBL/GenBank/DDBJ databases">
        <title>Revisited historic fungal species revealed as producer of novel bioactive compounds through whole genome sequencing and comparative genomics.</title>
        <authorList>
            <person name="Vignolle G.A."/>
            <person name="Hochenegger N."/>
            <person name="Mach R.L."/>
            <person name="Mach-Aigner A.R."/>
            <person name="Javad Rahimi M."/>
            <person name="Salim K.A."/>
            <person name="Chan C.M."/>
            <person name="Lim L.B.L."/>
            <person name="Cai F."/>
            <person name="Druzhinina I.S."/>
            <person name="U'Ren J.M."/>
            <person name="Derntl C."/>
        </authorList>
    </citation>
    <scope>NUCLEOTIDE SEQUENCE</scope>
    <source>
        <strain evidence="3">TUCIM 5799</strain>
    </source>
</reference>
<evidence type="ECO:0000313" key="3">
    <source>
        <dbReference type="EMBL" id="KAI1855893.1"/>
    </source>
</evidence>
<gene>
    <name evidence="3" type="ORF">JX265_011976</name>
</gene>
<evidence type="ECO:0000259" key="2">
    <source>
        <dbReference type="SMART" id="SM00672"/>
    </source>
</evidence>
<dbReference type="Pfam" id="PF05686">
    <property type="entry name" value="Glyco_transf_90"/>
    <property type="match status" value="1"/>
</dbReference>
<organism evidence="3 4">
    <name type="scientific">Neoarthrinium moseri</name>
    <dbReference type="NCBI Taxonomy" id="1658444"/>
    <lineage>
        <taxon>Eukaryota</taxon>
        <taxon>Fungi</taxon>
        <taxon>Dikarya</taxon>
        <taxon>Ascomycota</taxon>
        <taxon>Pezizomycotina</taxon>
        <taxon>Sordariomycetes</taxon>
        <taxon>Xylariomycetidae</taxon>
        <taxon>Amphisphaeriales</taxon>
        <taxon>Apiosporaceae</taxon>
        <taxon>Neoarthrinium</taxon>
    </lineage>
</organism>
<dbReference type="SMART" id="SM00672">
    <property type="entry name" value="CAP10"/>
    <property type="match status" value="1"/>
</dbReference>
<feature type="domain" description="Glycosyl transferase CAP10" evidence="2">
    <location>
        <begin position="324"/>
        <end position="616"/>
    </location>
</feature>
<feature type="transmembrane region" description="Helical" evidence="1">
    <location>
        <begin position="12"/>
        <end position="30"/>
    </location>
</feature>
<dbReference type="PANTHER" id="PTHR12203:SF22">
    <property type="entry name" value="CAPSULE ASSOCIATED PROTEIN"/>
    <property type="match status" value="1"/>
</dbReference>
<protein>
    <recommendedName>
        <fullName evidence="2">Glycosyl transferase CAP10 domain-containing protein</fullName>
    </recommendedName>
</protein>
<sequence length="632" mass="73186">MGIIIASRLRIKYLAIAATLLGFIIYFIIYQQQDAVYGAKMLPSLPKWLKNSFSSGEETPKVTLPPWQKPDNHPISELIDAAQTHVAETLKKRSWSVENAARRYRERRGRHPPPGFDAWFEAAKEKNAIVVEEFFDRVYHDINPFWAMDPLEMRRQAHEQPELIRVRDGKVSVLRHDPGRVRWPQLWSKLLEEMVPHLPDLDMAINILDESRILVPWENITDYVATERRSRGLFPAHEALVEYADYSDLDENPVAYEPEWIYDVKKYWDYFTPTCPPDSPARQFKSLSDYGENVTDLYPTEPLHYTHRGFIQNFTASQDACIQPHLRGMHGSFVESGDMRTLTQLFPMFGGSKLPQNNEILIPGAMYLTDKEFYSGGSGHGGPWSEKTDSIVWRGAASGGKNNKDDWFHFQRHRFIQMMNGTTVAQVEAGETEAGPSFELLQNSMYNVSAQEEGKLGPWLDKISDVGFSRLDCFPEVIGLFGKKLVCPYIEPYMHKVESKTMSEQYNYKYLPDVDGNSFSARWRGFLLSSSCPLKSTIYTEWHDDRLIPWLHFVPFDNSYMDIYAIMDYFLNGHDAQAQRIAQEGAEWAQKVLRREDMMLYTWRVLLEYARVVDPNRDRLGYVKDLVQSEVH</sequence>
<keyword evidence="1" id="KW-1133">Transmembrane helix</keyword>
<accession>A0A9P9WAX6</accession>
<evidence type="ECO:0000313" key="4">
    <source>
        <dbReference type="Proteomes" id="UP000829685"/>
    </source>
</evidence>
<dbReference type="AlphaFoldDB" id="A0A9P9WAX6"/>
<dbReference type="InterPro" id="IPR006598">
    <property type="entry name" value="CAP10"/>
</dbReference>
<proteinExistence type="predicted"/>
<evidence type="ECO:0000256" key="1">
    <source>
        <dbReference type="SAM" id="Phobius"/>
    </source>
</evidence>
<name>A0A9P9WAX6_9PEZI</name>
<keyword evidence="1" id="KW-0472">Membrane</keyword>